<dbReference type="EMBL" id="CAKMMF010000005">
    <property type="protein sequence ID" value="CAH1198933.1"/>
    <property type="molecule type" value="Genomic_DNA"/>
</dbReference>
<name>A0ABM9BZP6_9BACL</name>
<dbReference type="RefSeq" id="WP_236339539.1">
    <property type="nucleotide sequence ID" value="NZ_CAKMMF010000005.1"/>
</dbReference>
<dbReference type="InterPro" id="IPR011009">
    <property type="entry name" value="Kinase-like_dom_sf"/>
</dbReference>
<dbReference type="Proteomes" id="UP000838686">
    <property type="component" value="Unassembled WGS sequence"/>
</dbReference>
<dbReference type="GO" id="GO:0004413">
    <property type="term" value="F:homoserine kinase activity"/>
    <property type="evidence" value="ECO:0007669"/>
    <property type="project" value="UniProtKB-EC"/>
</dbReference>
<protein>
    <submittedName>
        <fullName evidence="3">Homoserine kinase</fullName>
        <ecNumber evidence="3">2.7.1.39</ecNumber>
    </submittedName>
</protein>
<dbReference type="PANTHER" id="PTHR21064">
    <property type="entry name" value="AMINOGLYCOSIDE PHOSPHOTRANSFERASE DOMAIN-CONTAINING PROTEIN-RELATED"/>
    <property type="match status" value="1"/>
</dbReference>
<keyword evidence="3" id="KW-0418">Kinase</keyword>
<organism evidence="3 4">
    <name type="scientific">Paenibacillus plantiphilus</name>
    <dbReference type="NCBI Taxonomy" id="2905650"/>
    <lineage>
        <taxon>Bacteria</taxon>
        <taxon>Bacillati</taxon>
        <taxon>Bacillota</taxon>
        <taxon>Bacilli</taxon>
        <taxon>Bacillales</taxon>
        <taxon>Paenibacillaceae</taxon>
        <taxon>Paenibacillus</taxon>
    </lineage>
</organism>
<dbReference type="InterPro" id="IPR050249">
    <property type="entry name" value="Pseudomonas-type_ThrB"/>
</dbReference>
<gene>
    <name evidence="3" type="primary">thrB_3</name>
    <name evidence="3" type="ORF">PAECIP111893_01175</name>
</gene>
<evidence type="ECO:0000313" key="3">
    <source>
        <dbReference type="EMBL" id="CAH1198933.1"/>
    </source>
</evidence>
<sequence length="335" mass="38130">MQARIEELIRYYLEDEHLNYNIDSVPFGLTNLTKIVSIHDEQYVARIYNRHTKDIPGIKLEAQLTSYLSNSRLSFEVPVFLRTLAGEDFVQFSDGTLGAMVTFLRGSVPELSSIRQAAEFGRVVGELSSALEKCDSGSLGFIGKSFSDIYGLHPLADTLAVQSFMDEPPFPIAENHLRFYHEMVSTVEKSIPLLEELPQQFVHHDVLIFNLLAQGNDIRGVLDFDFASRDASFMEFAICLNHVLQMSNGSAAMLEAFTKGYADFRKGTAQEIGHLQLLTQIYHVAVLHIYVGQHYSGVDIEQNFNYILNQFRTRNDWLNEHGSVVRQQLEYFLLY</sequence>
<evidence type="ECO:0000256" key="1">
    <source>
        <dbReference type="ARBA" id="ARBA00038240"/>
    </source>
</evidence>
<keyword evidence="3" id="KW-0808">Transferase</keyword>
<dbReference type="Pfam" id="PF01636">
    <property type="entry name" value="APH"/>
    <property type="match status" value="1"/>
</dbReference>
<comment type="similarity">
    <text evidence="1">Belongs to the pseudomonas-type ThrB family.</text>
</comment>
<dbReference type="PANTHER" id="PTHR21064:SF6">
    <property type="entry name" value="AMINOGLYCOSIDE PHOSPHOTRANSFERASE DOMAIN-CONTAINING PROTEIN"/>
    <property type="match status" value="1"/>
</dbReference>
<dbReference type="InterPro" id="IPR002575">
    <property type="entry name" value="Aminoglycoside_PTrfase"/>
</dbReference>
<evidence type="ECO:0000313" key="4">
    <source>
        <dbReference type="Proteomes" id="UP000838686"/>
    </source>
</evidence>
<comment type="caution">
    <text evidence="3">The sequence shown here is derived from an EMBL/GenBank/DDBJ whole genome shotgun (WGS) entry which is preliminary data.</text>
</comment>
<reference evidence="3" key="1">
    <citation type="submission" date="2022-01" db="EMBL/GenBank/DDBJ databases">
        <authorList>
            <person name="Criscuolo A."/>
        </authorList>
    </citation>
    <scope>NUCLEOTIDE SEQUENCE</scope>
    <source>
        <strain evidence="3">CIP111893</strain>
    </source>
</reference>
<accession>A0ABM9BZP6</accession>
<dbReference type="SUPFAM" id="SSF56112">
    <property type="entry name" value="Protein kinase-like (PK-like)"/>
    <property type="match status" value="1"/>
</dbReference>
<proteinExistence type="inferred from homology"/>
<keyword evidence="4" id="KW-1185">Reference proteome</keyword>
<evidence type="ECO:0000259" key="2">
    <source>
        <dbReference type="Pfam" id="PF01636"/>
    </source>
</evidence>
<dbReference type="EC" id="2.7.1.39" evidence="3"/>
<feature type="domain" description="Aminoglycoside phosphotransferase" evidence="2">
    <location>
        <begin position="28"/>
        <end position="263"/>
    </location>
</feature>
<dbReference type="Gene3D" id="3.90.1200.10">
    <property type="match status" value="1"/>
</dbReference>